<dbReference type="InterPro" id="IPR020568">
    <property type="entry name" value="Ribosomal_Su5_D2-typ_SF"/>
</dbReference>
<name>A0AAN6J966_9PEZI</name>
<dbReference type="AlphaFoldDB" id="A0AAN6J966"/>
<dbReference type="EMBL" id="JASUXU010000022">
    <property type="protein sequence ID" value="KAK0321055.1"/>
    <property type="molecule type" value="Genomic_DNA"/>
</dbReference>
<feature type="region of interest" description="Disordered" evidence="3">
    <location>
        <begin position="765"/>
        <end position="840"/>
    </location>
</feature>
<gene>
    <name evidence="5" type="ORF">LTR82_007972</name>
</gene>
<dbReference type="GO" id="GO:0030983">
    <property type="term" value="F:mismatched DNA binding"/>
    <property type="evidence" value="ECO:0007669"/>
    <property type="project" value="InterPro"/>
</dbReference>
<keyword evidence="2" id="KW-0227">DNA damage</keyword>
<dbReference type="GO" id="GO:0016887">
    <property type="term" value="F:ATP hydrolysis activity"/>
    <property type="evidence" value="ECO:0007669"/>
    <property type="project" value="InterPro"/>
</dbReference>
<dbReference type="GO" id="GO:0032389">
    <property type="term" value="C:MutLalpha complex"/>
    <property type="evidence" value="ECO:0007669"/>
    <property type="project" value="TreeGrafter"/>
</dbReference>
<dbReference type="PANTHER" id="PTHR10073">
    <property type="entry name" value="DNA MISMATCH REPAIR PROTEIN MLH, PMS, MUTL"/>
    <property type="match status" value="1"/>
</dbReference>
<dbReference type="FunFam" id="3.30.565.10:FF:000017">
    <property type="entry name" value="PMS1 homolog 1, mismatch repair system component"/>
    <property type="match status" value="1"/>
</dbReference>
<dbReference type="NCBIfam" id="TIGR00585">
    <property type="entry name" value="mutl"/>
    <property type="match status" value="1"/>
</dbReference>
<dbReference type="PANTHER" id="PTHR10073:SF41">
    <property type="entry name" value="MISMATCH REPAIR PROTEIN, PUTATIVE (AFU_ORTHOLOGUE AFUA_8G05820)-RELATED"/>
    <property type="match status" value="1"/>
</dbReference>
<reference evidence="5" key="1">
    <citation type="submission" date="2021-12" db="EMBL/GenBank/DDBJ databases">
        <title>Black yeast isolated from Biological Soil Crust.</title>
        <authorList>
            <person name="Kurbessoian T."/>
        </authorList>
    </citation>
    <scope>NUCLEOTIDE SEQUENCE</scope>
    <source>
        <strain evidence="5">CCFEE 5208</strain>
    </source>
</reference>
<feature type="compositionally biased region" description="Basic residues" evidence="3">
    <location>
        <begin position="821"/>
        <end position="831"/>
    </location>
</feature>
<feature type="compositionally biased region" description="Basic residues" evidence="3">
    <location>
        <begin position="776"/>
        <end position="785"/>
    </location>
</feature>
<dbReference type="InterPro" id="IPR038973">
    <property type="entry name" value="MutL/Mlh/Pms-like"/>
</dbReference>
<evidence type="ECO:0000313" key="6">
    <source>
        <dbReference type="Proteomes" id="UP001168146"/>
    </source>
</evidence>
<dbReference type="Gene3D" id="3.30.230.10">
    <property type="match status" value="1"/>
</dbReference>
<evidence type="ECO:0000313" key="5">
    <source>
        <dbReference type="EMBL" id="KAK0321055.1"/>
    </source>
</evidence>
<dbReference type="GO" id="GO:0140664">
    <property type="term" value="F:ATP-dependent DNA damage sensor activity"/>
    <property type="evidence" value="ECO:0007669"/>
    <property type="project" value="InterPro"/>
</dbReference>
<proteinExistence type="inferred from homology"/>
<feature type="region of interest" description="Disordered" evidence="3">
    <location>
        <begin position="681"/>
        <end position="700"/>
    </location>
</feature>
<evidence type="ECO:0000256" key="3">
    <source>
        <dbReference type="SAM" id="MobiDB-lite"/>
    </source>
</evidence>
<accession>A0AAN6J966</accession>
<dbReference type="Gene3D" id="3.30.565.10">
    <property type="entry name" value="Histidine kinase-like ATPase, C-terminal domain"/>
    <property type="match status" value="1"/>
</dbReference>
<dbReference type="Pfam" id="PF01119">
    <property type="entry name" value="DNA_mis_repair"/>
    <property type="match status" value="1"/>
</dbReference>
<dbReference type="Proteomes" id="UP001168146">
    <property type="component" value="Unassembled WGS sequence"/>
</dbReference>
<comment type="similarity">
    <text evidence="1">Belongs to the DNA mismatch repair MutL/HexB family.</text>
</comment>
<evidence type="ECO:0000256" key="1">
    <source>
        <dbReference type="ARBA" id="ARBA00006082"/>
    </source>
</evidence>
<dbReference type="SMART" id="SM01340">
    <property type="entry name" value="DNA_mis_repair"/>
    <property type="match status" value="1"/>
</dbReference>
<dbReference type="SUPFAM" id="SSF54211">
    <property type="entry name" value="Ribosomal protein S5 domain 2-like"/>
    <property type="match status" value="1"/>
</dbReference>
<dbReference type="InterPro" id="IPR013507">
    <property type="entry name" value="DNA_mismatch_S5_2-like"/>
</dbReference>
<dbReference type="GO" id="GO:0061982">
    <property type="term" value="P:meiosis I cell cycle process"/>
    <property type="evidence" value="ECO:0007669"/>
    <property type="project" value="UniProtKB-ARBA"/>
</dbReference>
<evidence type="ECO:0000256" key="2">
    <source>
        <dbReference type="ARBA" id="ARBA00022763"/>
    </source>
</evidence>
<feature type="region of interest" description="Disordered" evidence="3">
    <location>
        <begin position="711"/>
        <end position="753"/>
    </location>
</feature>
<feature type="compositionally biased region" description="Basic and acidic residues" evidence="3">
    <location>
        <begin position="715"/>
        <end position="729"/>
    </location>
</feature>
<sequence length="957" mass="104909">MAIEKLADGAIATLGAYQTLTDPAALVKELLDNALDANGTSIAIEISSNTLDVIQLRDNGHGIAPDDRAMVARPNCTSKLHSFDDLKEVGGSSLGFRGQALASAAEMSGTLTISTRVEGEEVAAALNISQLGEVVGRERASLPVGTTVRVTDFIKSNPVRRQRTLKDAEKCLKHVKQTLQAYAFARPQVRFSLRVLKAKSEKSNYMYAPKPGGSVEDAALKIVGSACVSQCIWSIIEDRGFTLQAFVPRPDGDASKVGNIGTFLAIDRRPVSATRGTLKLLVKIFRDALKRSNASFDGVKDPFMYLSIVCPLASYDANVESAKDDVLFEDADAVVDLARQLFAGVYPPIEVSEVTNSQQPQDQASAFILHPAASDNDDDFVTSLEPQRTTRLAVGPDAFGGDEMPTPVGTNVQAHPTGAWEPVQRPPFRSNMYSSDDEDIELMDTQPATRRTEAYLEELREARMDITISNPWVMAKMNTLIRRPDATEPEDVDDASVHSVEPTAVAARSNLSLHARQSGYDPVALESLPTPRPSSPPLAGPEFHPSDHVPDFRLARDGRIIGSQTLPPPLCMRSPQSSDAIAGWLQGQAAVRKPPAYDVTLAGQAPSSPRGTQLHAIPEVSRRSPPKRIAQTSINRPFMSPLVDGPPKEKVWYDHLDESSFRKKSKWQHRQREDDGLLVRQGELGDLMDDPRPLTPPRCNQDIRNYVAAVGPVATDRESSSVERRDHAQGRPPSRSHPTEGVENAGQVSGDMSVRGFMPASELVAMEGQFSSPNKATRRPAKRRAMRDGKTLRELSANVPTTLHSDDDEWVRTLSGTPPRPRSRPPSRRRRTTDNGTGKVLRRKSSRLPLERIPKGQGLHDVEAMLMTSVDEVSRLAGKMDEEATFLEWSQTAVDAYDTFAITLNTMEVEVMAERLRELLINHVSDGEMMQDLTKLVREAISARDVQLADMDDMLVS</sequence>
<dbReference type="SUPFAM" id="SSF55874">
    <property type="entry name" value="ATPase domain of HSP90 chaperone/DNA topoisomerase II/histidine kinase"/>
    <property type="match status" value="1"/>
</dbReference>
<comment type="caution">
    <text evidence="5">The sequence shown here is derived from an EMBL/GenBank/DDBJ whole genome shotgun (WGS) entry which is preliminary data.</text>
</comment>
<evidence type="ECO:0000259" key="4">
    <source>
        <dbReference type="SMART" id="SM01340"/>
    </source>
</evidence>
<dbReference type="GO" id="GO:0006298">
    <property type="term" value="P:mismatch repair"/>
    <property type="evidence" value="ECO:0007669"/>
    <property type="project" value="InterPro"/>
</dbReference>
<dbReference type="GO" id="GO:0005524">
    <property type="term" value="F:ATP binding"/>
    <property type="evidence" value="ECO:0007669"/>
    <property type="project" value="InterPro"/>
</dbReference>
<dbReference type="InterPro" id="IPR014721">
    <property type="entry name" value="Ribsml_uS5_D2-typ_fold_subgr"/>
</dbReference>
<feature type="domain" description="DNA mismatch repair protein S5" evidence="4">
    <location>
        <begin position="219"/>
        <end position="343"/>
    </location>
</feature>
<dbReference type="InterPro" id="IPR002099">
    <property type="entry name" value="MutL/Mlh/PMS"/>
</dbReference>
<protein>
    <recommendedName>
        <fullName evidence="4">DNA mismatch repair protein S5 domain-containing protein</fullName>
    </recommendedName>
</protein>
<organism evidence="5 6">
    <name type="scientific">Friedmanniomyces endolithicus</name>
    <dbReference type="NCBI Taxonomy" id="329885"/>
    <lineage>
        <taxon>Eukaryota</taxon>
        <taxon>Fungi</taxon>
        <taxon>Dikarya</taxon>
        <taxon>Ascomycota</taxon>
        <taxon>Pezizomycotina</taxon>
        <taxon>Dothideomycetes</taxon>
        <taxon>Dothideomycetidae</taxon>
        <taxon>Mycosphaerellales</taxon>
        <taxon>Teratosphaeriaceae</taxon>
        <taxon>Friedmanniomyces</taxon>
    </lineage>
</organism>
<dbReference type="Pfam" id="PF13589">
    <property type="entry name" value="HATPase_c_3"/>
    <property type="match status" value="1"/>
</dbReference>
<dbReference type="InterPro" id="IPR036890">
    <property type="entry name" value="HATPase_C_sf"/>
</dbReference>